<evidence type="ECO:0000259" key="2">
    <source>
        <dbReference type="Pfam" id="PF01471"/>
    </source>
</evidence>
<dbReference type="SUPFAM" id="SSF47090">
    <property type="entry name" value="PGBD-like"/>
    <property type="match status" value="1"/>
</dbReference>
<keyword evidence="4" id="KW-1185">Reference proteome</keyword>
<proteinExistence type="predicted"/>
<evidence type="ECO:0000313" key="4">
    <source>
        <dbReference type="Proteomes" id="UP001431963"/>
    </source>
</evidence>
<feature type="domain" description="Peptidoglycan binding-like" evidence="2">
    <location>
        <begin position="109"/>
        <end position="142"/>
    </location>
</feature>
<feature type="compositionally biased region" description="Pro residues" evidence="1">
    <location>
        <begin position="75"/>
        <end position="86"/>
    </location>
</feature>
<accession>A0ABU8BSR6</accession>
<dbReference type="EMBL" id="JBALHR010000003">
    <property type="protein sequence ID" value="MEH7827730.1"/>
    <property type="molecule type" value="Genomic_DNA"/>
</dbReference>
<evidence type="ECO:0000313" key="3">
    <source>
        <dbReference type="EMBL" id="MEH7827730.1"/>
    </source>
</evidence>
<dbReference type="Proteomes" id="UP001431963">
    <property type="component" value="Unassembled WGS sequence"/>
</dbReference>
<dbReference type="RefSeq" id="WP_335421007.1">
    <property type="nucleotide sequence ID" value="NZ_JBALHR010000003.1"/>
</dbReference>
<reference evidence="3" key="1">
    <citation type="submission" date="2024-02" db="EMBL/GenBank/DDBJ databases">
        <title>Genome sequences of strain Gemmobacter sp. JM10B15.</title>
        <authorList>
            <person name="Zhang M."/>
        </authorList>
    </citation>
    <scope>NUCLEOTIDE SEQUENCE</scope>
    <source>
        <strain evidence="3">JM10B15</strain>
    </source>
</reference>
<dbReference type="InterPro" id="IPR036365">
    <property type="entry name" value="PGBD-like_sf"/>
</dbReference>
<dbReference type="InterPro" id="IPR036366">
    <property type="entry name" value="PGBDSf"/>
</dbReference>
<comment type="caution">
    <text evidence="3">The sequence shown here is derived from an EMBL/GenBank/DDBJ whole genome shotgun (WGS) entry which is preliminary data.</text>
</comment>
<dbReference type="Pfam" id="PF01471">
    <property type="entry name" value="PG_binding_1"/>
    <property type="match status" value="1"/>
</dbReference>
<organism evidence="3 4">
    <name type="scientific">Gemmobacter denitrificans</name>
    <dbReference type="NCBI Taxonomy" id="3123040"/>
    <lineage>
        <taxon>Bacteria</taxon>
        <taxon>Pseudomonadati</taxon>
        <taxon>Pseudomonadota</taxon>
        <taxon>Alphaproteobacteria</taxon>
        <taxon>Rhodobacterales</taxon>
        <taxon>Paracoccaceae</taxon>
        <taxon>Gemmobacter</taxon>
    </lineage>
</organism>
<feature type="region of interest" description="Disordered" evidence="1">
    <location>
        <begin position="66"/>
        <end position="86"/>
    </location>
</feature>
<dbReference type="InterPro" id="IPR002477">
    <property type="entry name" value="Peptidoglycan-bd-like"/>
</dbReference>
<gene>
    <name evidence="3" type="ORF">V6590_06195</name>
</gene>
<name>A0ABU8BSR6_9RHOB</name>
<dbReference type="Gene3D" id="1.10.101.10">
    <property type="entry name" value="PGBD-like superfamily/PGBD"/>
    <property type="match status" value="1"/>
</dbReference>
<protein>
    <submittedName>
        <fullName evidence="3">Peptidoglycan-binding domain-containing protein</fullName>
    </submittedName>
</protein>
<sequence length="167" mass="18500">MLPSVLPHRFATSLPRMVLAGVTALALASGATAPAEALGRDERNVLKGVVATLLIDAMLDEHRKSKKQKLHQYQPYPPQPVYRPQPPVHRPTIWQTPVAQAFNSYGYHDRQRIQQRLATYGYYRSRVDGSFGPSTYNAIVAYANDSGMGQSLHSQAGVYGVFDGLIY</sequence>
<evidence type="ECO:0000256" key="1">
    <source>
        <dbReference type="SAM" id="MobiDB-lite"/>
    </source>
</evidence>